<evidence type="ECO:0000313" key="3">
    <source>
        <dbReference type="Proteomes" id="UP000185511"/>
    </source>
</evidence>
<dbReference type="Proteomes" id="UP000185511">
    <property type="component" value="Chromosome"/>
</dbReference>
<feature type="transmembrane region" description="Helical" evidence="1">
    <location>
        <begin position="21"/>
        <end position="41"/>
    </location>
</feature>
<dbReference type="EMBL" id="CP016076">
    <property type="protein sequence ID" value="APU15755.1"/>
    <property type="molecule type" value="Genomic_DNA"/>
</dbReference>
<reference evidence="3" key="1">
    <citation type="submission" date="2016-06" db="EMBL/GenBank/DDBJ databases">
        <title>Complete genome sequence of Actinoalloteichus fjordicus DSM 46855 (=ADI127-17), type strain of the new species Actinoalloteichus fjordicus.</title>
        <authorList>
            <person name="Ruckert C."/>
            <person name="Nouioui I."/>
            <person name="Willmese J."/>
            <person name="van Wezel G."/>
            <person name="Klenk H.-P."/>
            <person name="Kalinowski J."/>
            <person name="Zotchev S.B."/>
        </authorList>
    </citation>
    <scope>NUCLEOTIDE SEQUENCE [LARGE SCALE GENOMIC DNA]</scope>
    <source>
        <strain evidence="3">ADI127-7</strain>
    </source>
</reference>
<protein>
    <submittedName>
        <fullName evidence="2">Uncharacterized protein</fullName>
    </submittedName>
</protein>
<name>A0AAC9PT61_9PSEU</name>
<dbReference type="AlphaFoldDB" id="A0AAC9PT61"/>
<keyword evidence="1" id="KW-0472">Membrane</keyword>
<gene>
    <name evidence="2" type="ORF">UA74_18635</name>
</gene>
<sequence length="201" mass="22611">MSTSTMRRRIPEPGSLLESLNTRWHGAALAAYGLVVLLHWVEHITQAAQIYLWDWPIPEAGGALGLVFPWLVQSELLHYGFALVMIVAFFMLRHGFTGRARTWWAIALGIQFWHHIEHLLLLLQAWSGTYLLGKPVPTSMIQLLIPRVELHLLYNAIVFAPMVVAMVLHRRATESERSAMQCSCAHPPAGRDRTSAGRTSA</sequence>
<keyword evidence="1" id="KW-1133">Transmembrane helix</keyword>
<feature type="transmembrane region" description="Helical" evidence="1">
    <location>
        <begin position="76"/>
        <end position="92"/>
    </location>
</feature>
<organism evidence="2 3">
    <name type="scientific">Actinoalloteichus fjordicus</name>
    <dbReference type="NCBI Taxonomy" id="1612552"/>
    <lineage>
        <taxon>Bacteria</taxon>
        <taxon>Bacillati</taxon>
        <taxon>Actinomycetota</taxon>
        <taxon>Actinomycetes</taxon>
        <taxon>Pseudonocardiales</taxon>
        <taxon>Pseudonocardiaceae</taxon>
        <taxon>Actinoalloteichus</taxon>
    </lineage>
</organism>
<evidence type="ECO:0000256" key="1">
    <source>
        <dbReference type="SAM" id="Phobius"/>
    </source>
</evidence>
<dbReference type="RefSeq" id="WP_075741426.1">
    <property type="nucleotide sequence ID" value="NZ_CP016076.1"/>
</dbReference>
<feature type="transmembrane region" description="Helical" evidence="1">
    <location>
        <begin position="152"/>
        <end position="168"/>
    </location>
</feature>
<feature type="transmembrane region" description="Helical" evidence="1">
    <location>
        <begin position="104"/>
        <end position="132"/>
    </location>
</feature>
<accession>A0AAC9PT61</accession>
<proteinExistence type="predicted"/>
<keyword evidence="1" id="KW-0812">Transmembrane</keyword>
<keyword evidence="3" id="KW-1185">Reference proteome</keyword>
<dbReference type="KEGG" id="acad:UA74_18635"/>
<evidence type="ECO:0000313" key="2">
    <source>
        <dbReference type="EMBL" id="APU15755.1"/>
    </source>
</evidence>